<proteinExistence type="inferred from homology"/>
<evidence type="ECO:0000256" key="7">
    <source>
        <dbReference type="ARBA" id="ARBA00024982"/>
    </source>
</evidence>
<dbReference type="AlphaFoldDB" id="A0A9Q2D0V0"/>
<evidence type="ECO:0000256" key="3">
    <source>
        <dbReference type="ARBA" id="ARBA00018365"/>
    </source>
</evidence>
<evidence type="ECO:0000313" key="12">
    <source>
        <dbReference type="Proteomes" id="UP000579136"/>
    </source>
</evidence>
<comment type="cofactor">
    <cofactor evidence="1">
        <name>FMN</name>
        <dbReference type="ChEBI" id="CHEBI:58210"/>
    </cofactor>
</comment>
<comment type="function">
    <text evidence="7">Reduces FMN, organic nitro compounds and disulfide DTNB. Involved in maintenance of the cellular redox state and the disulfide stress response.</text>
</comment>
<dbReference type="PANTHER" id="PTHR43425:SF3">
    <property type="entry name" value="NADPH-DEPENDENT OXIDOREDUCTASE"/>
    <property type="match status" value="1"/>
</dbReference>
<dbReference type="NCBIfam" id="NF008033">
    <property type="entry name" value="PRK10765.1"/>
    <property type="match status" value="1"/>
</dbReference>
<sequence length="247" mass="28166">MNETIKLLQNHRSIRDFEDRPLEKDVVETLVKSAQQASTSSYVQAYSIIGVTDEDKKQAIMEVSTQPYVKDNGHLFIFVADYNRHLQLAKRKGYDVNFETTESLLVGVVDAALAAQNLAVAAESLDLGICYLGSIRNNTKKIIEILDLPEGTFPVIGMAVGYKNSNGSFKERLPLDTVYFENSYPEFEAVEESLNEYDETINQYYKNRDKNKREDNWSEQVIRKLSKMGEVRADIKDVLNEQGYLKD</sequence>
<keyword evidence="8" id="KW-0521">NADP</keyword>
<keyword evidence="6 8" id="KW-0560">Oxidoreductase</keyword>
<dbReference type="InterPro" id="IPR029479">
    <property type="entry name" value="Nitroreductase"/>
</dbReference>
<evidence type="ECO:0000256" key="8">
    <source>
        <dbReference type="PIRNR" id="PIRNR005426"/>
    </source>
</evidence>
<evidence type="ECO:0000259" key="10">
    <source>
        <dbReference type="Pfam" id="PF00881"/>
    </source>
</evidence>
<keyword evidence="9" id="KW-0175">Coiled coil</keyword>
<comment type="caution">
    <text evidence="11">The sequence shown here is derived from an EMBL/GenBank/DDBJ whole genome shotgun (WGS) entry which is preliminary data.</text>
</comment>
<dbReference type="PANTHER" id="PTHR43425">
    <property type="entry name" value="OXYGEN-INSENSITIVE NADPH NITROREDUCTASE"/>
    <property type="match status" value="1"/>
</dbReference>
<dbReference type="InterPro" id="IPR016446">
    <property type="entry name" value="Flavin_OxRdtase_Frp"/>
</dbReference>
<dbReference type="Pfam" id="PF00881">
    <property type="entry name" value="Nitroreductase"/>
    <property type="match status" value="1"/>
</dbReference>
<evidence type="ECO:0000256" key="5">
    <source>
        <dbReference type="ARBA" id="ARBA00022643"/>
    </source>
</evidence>
<keyword evidence="4 8" id="KW-0285">Flavoprotein</keyword>
<organism evidence="11 12">
    <name type="scientific">Nosocomiicoccus ampullae</name>
    <dbReference type="NCBI Taxonomy" id="489910"/>
    <lineage>
        <taxon>Bacteria</taxon>
        <taxon>Bacillati</taxon>
        <taxon>Bacillota</taxon>
        <taxon>Bacilli</taxon>
        <taxon>Bacillales</taxon>
        <taxon>Staphylococcaceae</taxon>
        <taxon>Nosocomiicoccus</taxon>
    </lineage>
</organism>
<evidence type="ECO:0000256" key="9">
    <source>
        <dbReference type="SAM" id="Coils"/>
    </source>
</evidence>
<dbReference type="Gene3D" id="3.40.109.10">
    <property type="entry name" value="NADH Oxidase"/>
    <property type="match status" value="1"/>
</dbReference>
<keyword evidence="12" id="KW-1185">Reference proteome</keyword>
<feature type="domain" description="Nitroreductase" evidence="10">
    <location>
        <begin position="9"/>
        <end position="162"/>
    </location>
</feature>
<evidence type="ECO:0000256" key="1">
    <source>
        <dbReference type="ARBA" id="ARBA00001917"/>
    </source>
</evidence>
<dbReference type="InterPro" id="IPR000415">
    <property type="entry name" value="Nitroreductase-like"/>
</dbReference>
<evidence type="ECO:0000313" key="11">
    <source>
        <dbReference type="EMBL" id="MBB5176680.1"/>
    </source>
</evidence>
<dbReference type="RefSeq" id="WP_183675509.1">
    <property type="nucleotide sequence ID" value="NZ_CBCRYX010000016.1"/>
</dbReference>
<feature type="coiled-coil region" evidence="9">
    <location>
        <begin position="187"/>
        <end position="214"/>
    </location>
</feature>
<dbReference type="PIRSF" id="PIRSF005426">
    <property type="entry name" value="Frp"/>
    <property type="match status" value="1"/>
</dbReference>
<evidence type="ECO:0000256" key="4">
    <source>
        <dbReference type="ARBA" id="ARBA00022630"/>
    </source>
</evidence>
<accession>A0A9Q2D0V0</accession>
<evidence type="ECO:0000256" key="2">
    <source>
        <dbReference type="ARBA" id="ARBA00008366"/>
    </source>
</evidence>
<reference evidence="11 12" key="1">
    <citation type="submission" date="2020-08" db="EMBL/GenBank/DDBJ databases">
        <title>Genomic Encyclopedia of Type Strains, Phase IV (KMG-IV): sequencing the most valuable type-strain genomes for metagenomic binning, comparative biology and taxonomic classification.</title>
        <authorList>
            <person name="Goeker M."/>
        </authorList>
    </citation>
    <scope>NUCLEOTIDE SEQUENCE [LARGE SCALE GENOMIC DNA]</scope>
    <source>
        <strain evidence="11 12">DSM 19163</strain>
    </source>
</reference>
<protein>
    <recommendedName>
        <fullName evidence="3">NADPH-dependent oxidoreductase</fullName>
    </recommendedName>
</protein>
<dbReference type="SUPFAM" id="SSF55469">
    <property type="entry name" value="FMN-dependent nitroreductase-like"/>
    <property type="match status" value="1"/>
</dbReference>
<dbReference type="EMBL" id="JACHHF010000013">
    <property type="protein sequence ID" value="MBB5176680.1"/>
    <property type="molecule type" value="Genomic_DNA"/>
</dbReference>
<comment type="similarity">
    <text evidence="2 8">Belongs to the flavin oxidoreductase frp family.</text>
</comment>
<name>A0A9Q2D0V0_9STAP</name>
<gene>
    <name evidence="11" type="ORF">HNQ45_001594</name>
</gene>
<keyword evidence="5 8" id="KW-0288">FMN</keyword>
<dbReference type="CDD" id="cd02146">
    <property type="entry name" value="NfsA-like"/>
    <property type="match status" value="1"/>
</dbReference>
<dbReference type="Proteomes" id="UP000579136">
    <property type="component" value="Unassembled WGS sequence"/>
</dbReference>
<evidence type="ECO:0000256" key="6">
    <source>
        <dbReference type="ARBA" id="ARBA00023002"/>
    </source>
</evidence>
<dbReference type="GO" id="GO:0016491">
    <property type="term" value="F:oxidoreductase activity"/>
    <property type="evidence" value="ECO:0007669"/>
    <property type="project" value="UniProtKB-UniRule"/>
</dbReference>